<name>A0A6I5N1P9_9BIFI</name>
<evidence type="ECO:0000313" key="2">
    <source>
        <dbReference type="EMBL" id="NEG70406.1"/>
    </source>
</evidence>
<evidence type="ECO:0000259" key="1">
    <source>
        <dbReference type="PROSITE" id="PS51186"/>
    </source>
</evidence>
<keyword evidence="2" id="KW-0808">Transferase</keyword>
<dbReference type="SUPFAM" id="SSF55729">
    <property type="entry name" value="Acyl-CoA N-acyltransferases (Nat)"/>
    <property type="match status" value="1"/>
</dbReference>
<organism evidence="2 3">
    <name type="scientific">Bifidobacterium choloepi</name>
    <dbReference type="NCBI Taxonomy" id="2614131"/>
    <lineage>
        <taxon>Bacteria</taxon>
        <taxon>Bacillati</taxon>
        <taxon>Actinomycetota</taxon>
        <taxon>Actinomycetes</taxon>
        <taxon>Bifidobacteriales</taxon>
        <taxon>Bifidobacteriaceae</taxon>
        <taxon>Bifidobacterium</taxon>
    </lineage>
</organism>
<dbReference type="InterPro" id="IPR016181">
    <property type="entry name" value="Acyl_CoA_acyltransferase"/>
</dbReference>
<sequence>MGAWDVTNGWDDGSVMYRPVEWGDVDAVADAFEATWPQRPPLGGTPTGLLVSRYFTLHYFALTTEGRVGLVAGDGVDETVAGTLDDEDFAGVTLVRRVGQPQLFPQAVAEMEDLKKLIGANPAGAAALARMEHFFAIEGMLEADSDVDLTSDTELELFLVGPAARGRGVGGALWRQFLADLTDAGVRNFFLHTDSGCDYAFYERHGLTRVAERLHADHPEDLEFLGVTGPVDEGPQEVPLADDQFIYRGDVARVAGGAGA</sequence>
<dbReference type="CDD" id="cd04301">
    <property type="entry name" value="NAT_SF"/>
    <property type="match status" value="1"/>
</dbReference>
<dbReference type="RefSeq" id="WP_163227996.1">
    <property type="nucleotide sequence ID" value="NZ_VYSG01000003.1"/>
</dbReference>
<evidence type="ECO:0000313" key="3">
    <source>
        <dbReference type="Proteomes" id="UP000469292"/>
    </source>
</evidence>
<dbReference type="EMBL" id="VYSG01000003">
    <property type="protein sequence ID" value="NEG70406.1"/>
    <property type="molecule type" value="Genomic_DNA"/>
</dbReference>
<reference evidence="2 3" key="1">
    <citation type="submission" date="2019-09" db="EMBL/GenBank/DDBJ databases">
        <title>Phylogenetic characterization of a novel taxon of the genus Bifidobacterium: Bifidobacterium choloepi sp. nov.</title>
        <authorList>
            <person name="Modesto M."/>
            <person name="Satti M."/>
        </authorList>
    </citation>
    <scope>NUCLEOTIDE SEQUENCE [LARGE SCALE GENOMIC DNA]</scope>
    <source>
        <strain evidence="2 3">BRDM6</strain>
    </source>
</reference>
<dbReference type="Gene3D" id="3.40.630.30">
    <property type="match status" value="1"/>
</dbReference>
<gene>
    <name evidence="2" type="ORF">F6S87_07325</name>
</gene>
<dbReference type="GO" id="GO:0016747">
    <property type="term" value="F:acyltransferase activity, transferring groups other than amino-acyl groups"/>
    <property type="evidence" value="ECO:0007669"/>
    <property type="project" value="InterPro"/>
</dbReference>
<dbReference type="Pfam" id="PF00583">
    <property type="entry name" value="Acetyltransf_1"/>
    <property type="match status" value="1"/>
</dbReference>
<comment type="caution">
    <text evidence="2">The sequence shown here is derived from an EMBL/GenBank/DDBJ whole genome shotgun (WGS) entry which is preliminary data.</text>
</comment>
<keyword evidence="3" id="KW-1185">Reference proteome</keyword>
<dbReference type="PROSITE" id="PS51186">
    <property type="entry name" value="GNAT"/>
    <property type="match status" value="1"/>
</dbReference>
<protein>
    <submittedName>
        <fullName evidence="2">GNAT family N-acetyltransferase</fullName>
    </submittedName>
</protein>
<dbReference type="Proteomes" id="UP000469292">
    <property type="component" value="Unassembled WGS sequence"/>
</dbReference>
<accession>A0A6I5N1P9</accession>
<proteinExistence type="predicted"/>
<dbReference type="AlphaFoldDB" id="A0A6I5N1P9"/>
<feature type="domain" description="N-acetyltransferase" evidence="1">
    <location>
        <begin position="79"/>
        <end position="228"/>
    </location>
</feature>
<dbReference type="InterPro" id="IPR000182">
    <property type="entry name" value="GNAT_dom"/>
</dbReference>